<evidence type="ECO:0000259" key="4">
    <source>
        <dbReference type="PROSITE" id="PS50014"/>
    </source>
</evidence>
<dbReference type="GO" id="GO:0005634">
    <property type="term" value="C:nucleus"/>
    <property type="evidence" value="ECO:0007669"/>
    <property type="project" value="TreeGrafter"/>
</dbReference>
<comment type="caution">
    <text evidence="5">The sequence shown here is derived from an EMBL/GenBank/DDBJ whole genome shotgun (WGS) entry which is preliminary data.</text>
</comment>
<feature type="region of interest" description="Disordered" evidence="3">
    <location>
        <begin position="1"/>
        <end position="24"/>
    </location>
</feature>
<dbReference type="PRINTS" id="PR00503">
    <property type="entry name" value="BROMODOMAIN"/>
</dbReference>
<dbReference type="PROSITE" id="PS50014">
    <property type="entry name" value="BROMODOMAIN_2"/>
    <property type="match status" value="1"/>
</dbReference>
<dbReference type="Proteomes" id="UP000298061">
    <property type="component" value="Unassembled WGS sequence"/>
</dbReference>
<dbReference type="PANTHER" id="PTHR22881:SF27">
    <property type="entry name" value="BROMODOMAIN CONTAINING 7_9"/>
    <property type="match status" value="1"/>
</dbReference>
<dbReference type="PANTHER" id="PTHR22881">
    <property type="entry name" value="BROMODOMAIN CONTAINING PROTEIN"/>
    <property type="match status" value="1"/>
</dbReference>
<evidence type="ECO:0000256" key="2">
    <source>
        <dbReference type="PROSITE-ProRule" id="PRU00035"/>
    </source>
</evidence>
<reference evidence="5 6" key="1">
    <citation type="submission" date="2019-02" db="EMBL/GenBank/DDBJ databases">
        <title>Genome sequencing of the rare red list fungi Hericium alpestre (H. flagellum).</title>
        <authorList>
            <person name="Buettner E."/>
            <person name="Kellner H."/>
        </authorList>
    </citation>
    <scope>NUCLEOTIDE SEQUENCE [LARGE SCALE GENOMIC DNA]</scope>
    <source>
        <strain evidence="5 6">DSM 108284</strain>
    </source>
</reference>
<feature type="compositionally biased region" description="Basic and acidic residues" evidence="3">
    <location>
        <begin position="164"/>
        <end position="174"/>
    </location>
</feature>
<accession>A0A4Z0A5P0</accession>
<dbReference type="AlphaFoldDB" id="A0A4Z0A5P0"/>
<evidence type="ECO:0000256" key="3">
    <source>
        <dbReference type="SAM" id="MobiDB-lite"/>
    </source>
</evidence>
<organism evidence="5 6">
    <name type="scientific">Hericium alpestre</name>
    <dbReference type="NCBI Taxonomy" id="135208"/>
    <lineage>
        <taxon>Eukaryota</taxon>
        <taxon>Fungi</taxon>
        <taxon>Dikarya</taxon>
        <taxon>Basidiomycota</taxon>
        <taxon>Agaricomycotina</taxon>
        <taxon>Agaricomycetes</taxon>
        <taxon>Russulales</taxon>
        <taxon>Hericiaceae</taxon>
        <taxon>Hericium</taxon>
    </lineage>
</organism>
<dbReference type="SMART" id="SM00297">
    <property type="entry name" value="BROMO"/>
    <property type="match status" value="1"/>
</dbReference>
<dbReference type="Gene3D" id="1.20.920.10">
    <property type="entry name" value="Bromodomain-like"/>
    <property type="match status" value="1"/>
</dbReference>
<dbReference type="GO" id="GO:0006357">
    <property type="term" value="P:regulation of transcription by RNA polymerase II"/>
    <property type="evidence" value="ECO:0007669"/>
    <property type="project" value="TreeGrafter"/>
</dbReference>
<proteinExistence type="predicted"/>
<name>A0A4Z0A5P0_9AGAM</name>
<dbReference type="SUPFAM" id="SSF47370">
    <property type="entry name" value="Bromodomain"/>
    <property type="match status" value="1"/>
</dbReference>
<keyword evidence="6" id="KW-1185">Reference proteome</keyword>
<evidence type="ECO:0000313" key="5">
    <source>
        <dbReference type="EMBL" id="TFY81551.1"/>
    </source>
</evidence>
<feature type="region of interest" description="Disordered" evidence="3">
    <location>
        <begin position="147"/>
        <end position="174"/>
    </location>
</feature>
<dbReference type="GO" id="GO:0006325">
    <property type="term" value="P:chromatin organization"/>
    <property type="evidence" value="ECO:0007669"/>
    <property type="project" value="UniProtKB-ARBA"/>
</dbReference>
<dbReference type="InterPro" id="IPR036427">
    <property type="entry name" value="Bromodomain-like_sf"/>
</dbReference>
<dbReference type="EMBL" id="SFCI01000199">
    <property type="protein sequence ID" value="TFY81551.1"/>
    <property type="molecule type" value="Genomic_DNA"/>
</dbReference>
<sequence>MPDQHAKKKALLEETPVKKSPRPVKLKPLREVLTGLITKIKRKDDYGFFLRPVDPAQVPGYAEAVPRPMDFGTMTIKVEKGRYRSLEEFSSDFQLVIANAKTFNPPGTIYHSEASRIETWGAEHIAKAAGQVIEYETDWNIEIERDEDIHVEGEDEDAAGLAQDPRRLRADPRL</sequence>
<gene>
    <name evidence="5" type="ORF">EWM64_g2463</name>
</gene>
<dbReference type="OrthoDB" id="21449at2759"/>
<evidence type="ECO:0000256" key="1">
    <source>
        <dbReference type="ARBA" id="ARBA00023117"/>
    </source>
</evidence>
<dbReference type="STRING" id="135208.A0A4Z0A5P0"/>
<keyword evidence="1 2" id="KW-0103">Bromodomain</keyword>
<feature type="domain" description="Bromo" evidence="4">
    <location>
        <begin position="41"/>
        <end position="111"/>
    </location>
</feature>
<dbReference type="InterPro" id="IPR001487">
    <property type="entry name" value="Bromodomain"/>
</dbReference>
<dbReference type="CDD" id="cd04369">
    <property type="entry name" value="Bromodomain"/>
    <property type="match status" value="1"/>
</dbReference>
<evidence type="ECO:0000313" key="6">
    <source>
        <dbReference type="Proteomes" id="UP000298061"/>
    </source>
</evidence>
<dbReference type="InterPro" id="IPR051831">
    <property type="entry name" value="Bromodomain_contain_prot"/>
</dbReference>
<dbReference type="Pfam" id="PF00439">
    <property type="entry name" value="Bromodomain"/>
    <property type="match status" value="1"/>
</dbReference>
<protein>
    <recommendedName>
        <fullName evidence="4">Bromo domain-containing protein</fullName>
    </recommendedName>
</protein>